<comment type="caution">
    <text evidence="8">The sequence shown here is derived from an EMBL/GenBank/DDBJ whole genome shotgun (WGS) entry which is preliminary data.</text>
</comment>
<comment type="function">
    <text evidence="6">Activation of pyruvate formate-lyase under anaerobic conditions by generation of an organic free radical, using S-adenosylmethionine and reduced flavodoxin as cosubstrates to produce 5'-deoxy-adenosine.</text>
</comment>
<dbReference type="CDD" id="cd01335">
    <property type="entry name" value="Radical_SAM"/>
    <property type="match status" value="1"/>
</dbReference>
<dbReference type="EMBL" id="JACHNH010000001">
    <property type="protein sequence ID" value="MBB4762957.1"/>
    <property type="molecule type" value="Genomic_DNA"/>
</dbReference>
<dbReference type="PANTHER" id="PTHR30352:SF5">
    <property type="entry name" value="PYRUVATE FORMATE-LYASE 1-ACTIVATING ENZYME"/>
    <property type="match status" value="1"/>
</dbReference>
<dbReference type="AlphaFoldDB" id="A0A7W7HY68"/>
<evidence type="ECO:0000256" key="6">
    <source>
        <dbReference type="RuleBase" id="RU362053"/>
    </source>
</evidence>
<dbReference type="Proteomes" id="UP000578112">
    <property type="component" value="Unassembled WGS sequence"/>
</dbReference>
<keyword evidence="4 6" id="KW-0408">Iron</keyword>
<keyword evidence="3 6" id="KW-0479">Metal-binding</keyword>
<evidence type="ECO:0000256" key="5">
    <source>
        <dbReference type="ARBA" id="ARBA00023014"/>
    </source>
</evidence>
<dbReference type="PANTHER" id="PTHR30352">
    <property type="entry name" value="PYRUVATE FORMATE-LYASE-ACTIVATING ENZYME"/>
    <property type="match status" value="1"/>
</dbReference>
<evidence type="ECO:0000313" key="9">
    <source>
        <dbReference type="Proteomes" id="UP000578112"/>
    </source>
</evidence>
<comment type="cofactor">
    <cofactor evidence="6">
        <name>[4Fe-4S] cluster</name>
        <dbReference type="ChEBI" id="CHEBI:49883"/>
    </cofactor>
    <text evidence="6">Binds 1 [4Fe-4S] cluster. The cluster is coordinated with 3 cysteines and an exchangeable S-adenosyl-L-methionine.</text>
</comment>
<evidence type="ECO:0000256" key="2">
    <source>
        <dbReference type="ARBA" id="ARBA00022691"/>
    </source>
</evidence>
<evidence type="ECO:0000256" key="4">
    <source>
        <dbReference type="ARBA" id="ARBA00023004"/>
    </source>
</evidence>
<dbReference type="InterPro" id="IPR058240">
    <property type="entry name" value="rSAM_sf"/>
</dbReference>
<keyword evidence="1 6" id="KW-0004">4Fe-4S</keyword>
<dbReference type="GO" id="GO:0016829">
    <property type="term" value="F:lyase activity"/>
    <property type="evidence" value="ECO:0007669"/>
    <property type="project" value="UniProtKB-KW"/>
</dbReference>
<keyword evidence="8" id="KW-0670">Pyruvate</keyword>
<dbReference type="InterPro" id="IPR007197">
    <property type="entry name" value="rSAM"/>
</dbReference>
<accession>A0A7W7HY68</accession>
<dbReference type="PROSITE" id="PS51918">
    <property type="entry name" value="RADICAL_SAM"/>
    <property type="match status" value="1"/>
</dbReference>
<dbReference type="GO" id="GO:0051539">
    <property type="term" value="F:4 iron, 4 sulfur cluster binding"/>
    <property type="evidence" value="ECO:0007669"/>
    <property type="project" value="UniProtKB-UniRule"/>
</dbReference>
<evidence type="ECO:0000313" key="8">
    <source>
        <dbReference type="EMBL" id="MBB4762957.1"/>
    </source>
</evidence>
<reference evidence="8 9" key="1">
    <citation type="submission" date="2020-08" db="EMBL/GenBank/DDBJ databases">
        <title>Sequencing the genomes of 1000 actinobacteria strains.</title>
        <authorList>
            <person name="Klenk H.-P."/>
        </authorList>
    </citation>
    <scope>NUCLEOTIDE SEQUENCE [LARGE SCALE GENOMIC DNA]</scope>
    <source>
        <strain evidence="8 9">DSM 43149</strain>
    </source>
</reference>
<comment type="catalytic activity">
    <reaction evidence="6">
        <text>glycyl-[formate C-acetyltransferase] + reduced [flavodoxin] + S-adenosyl-L-methionine = glycin-2-yl radical-[formate C-acetyltransferase] + semiquinone [flavodoxin] + 5'-deoxyadenosine + L-methionine + H(+)</text>
        <dbReference type="Rhea" id="RHEA:19225"/>
        <dbReference type="Rhea" id="RHEA-COMP:10622"/>
        <dbReference type="Rhea" id="RHEA-COMP:12190"/>
        <dbReference type="Rhea" id="RHEA-COMP:12191"/>
        <dbReference type="Rhea" id="RHEA-COMP:14480"/>
        <dbReference type="ChEBI" id="CHEBI:15378"/>
        <dbReference type="ChEBI" id="CHEBI:17319"/>
        <dbReference type="ChEBI" id="CHEBI:29947"/>
        <dbReference type="ChEBI" id="CHEBI:32722"/>
        <dbReference type="ChEBI" id="CHEBI:57618"/>
        <dbReference type="ChEBI" id="CHEBI:57844"/>
        <dbReference type="ChEBI" id="CHEBI:59789"/>
        <dbReference type="ChEBI" id="CHEBI:140311"/>
        <dbReference type="EC" id="1.97.1.4"/>
    </reaction>
</comment>
<keyword evidence="2 6" id="KW-0949">S-adenosyl-L-methionine</keyword>
<comment type="similarity">
    <text evidence="6">Belongs to the organic radical-activating enzymes family.</text>
</comment>
<feature type="domain" description="Radical SAM core" evidence="7">
    <location>
        <begin position="23"/>
        <end position="245"/>
    </location>
</feature>
<dbReference type="Pfam" id="PF04055">
    <property type="entry name" value="Radical_SAM"/>
    <property type="match status" value="1"/>
</dbReference>
<sequence>MTAPTATRALTGSVHSFDISTGVDGPGTRFVAFLAGCPLRCQYCHSPDTWYRRSGMPTTVDELVTEIRRYERFLKVAGGGVTISGGEPLQQPAFTREVLRRCQEMRLHTALDTSGYLGDRADDALLDAVDLALLDIKSGDPGTYRKVTRTGRLAPTVRFAHRLGDRGIPIWVRFVLVPGLTDDPTNVEEVAAIAAAVPTVERVEVLPFHRLGAAKYAALGLPFPLAGTAPPGELLLDRVRGQFREHGLTVC</sequence>
<dbReference type="GO" id="GO:0043365">
    <property type="term" value="F:[formate-C-acetyltransferase]-activating enzyme activity"/>
    <property type="evidence" value="ECO:0007669"/>
    <property type="project" value="UniProtKB-UniRule"/>
</dbReference>
<name>A0A7W7HY68_9ACTN</name>
<dbReference type="SFLD" id="SFLDG01066">
    <property type="entry name" value="organic_radical-activating_enz"/>
    <property type="match status" value="1"/>
</dbReference>
<organism evidence="8 9">
    <name type="scientific">Actinoplanes digitatis</name>
    <dbReference type="NCBI Taxonomy" id="1868"/>
    <lineage>
        <taxon>Bacteria</taxon>
        <taxon>Bacillati</taxon>
        <taxon>Actinomycetota</taxon>
        <taxon>Actinomycetes</taxon>
        <taxon>Micromonosporales</taxon>
        <taxon>Micromonosporaceae</taxon>
        <taxon>Actinoplanes</taxon>
    </lineage>
</organism>
<dbReference type="Gene3D" id="3.20.20.70">
    <property type="entry name" value="Aldolase class I"/>
    <property type="match status" value="1"/>
</dbReference>
<dbReference type="InterPro" id="IPR034457">
    <property type="entry name" value="Organic_radical-activating"/>
</dbReference>
<keyword evidence="8" id="KW-0456">Lyase</keyword>
<dbReference type="SUPFAM" id="SSF102114">
    <property type="entry name" value="Radical SAM enzymes"/>
    <property type="match status" value="1"/>
</dbReference>
<keyword evidence="9" id="KW-1185">Reference proteome</keyword>
<dbReference type="InterPro" id="IPR012838">
    <property type="entry name" value="PFL1_activating"/>
</dbReference>
<evidence type="ECO:0000256" key="3">
    <source>
        <dbReference type="ARBA" id="ARBA00022723"/>
    </source>
</evidence>
<keyword evidence="5 6" id="KW-0411">Iron-sulfur</keyword>
<dbReference type="GO" id="GO:0005737">
    <property type="term" value="C:cytoplasm"/>
    <property type="evidence" value="ECO:0007669"/>
    <property type="project" value="UniProtKB-SubCell"/>
</dbReference>
<dbReference type="EC" id="1.97.1.4" evidence="6"/>
<gene>
    <name evidence="8" type="ORF">BJ971_003513</name>
</gene>
<proteinExistence type="inferred from homology"/>
<protein>
    <recommendedName>
        <fullName evidence="6">Pyruvate formate-lyase-activating enzyme</fullName>
        <ecNumber evidence="6">1.97.1.4</ecNumber>
    </recommendedName>
</protein>
<comment type="subcellular location">
    <subcellularLocation>
        <location evidence="6">Cytoplasm</location>
    </subcellularLocation>
</comment>
<dbReference type="RefSeq" id="WP_184994331.1">
    <property type="nucleotide sequence ID" value="NZ_BOMK01000004.1"/>
</dbReference>
<keyword evidence="6" id="KW-0963">Cytoplasm</keyword>
<evidence type="ECO:0000256" key="1">
    <source>
        <dbReference type="ARBA" id="ARBA00022485"/>
    </source>
</evidence>
<dbReference type="InterPro" id="IPR013785">
    <property type="entry name" value="Aldolase_TIM"/>
</dbReference>
<dbReference type="GO" id="GO:0046872">
    <property type="term" value="F:metal ion binding"/>
    <property type="evidence" value="ECO:0007669"/>
    <property type="project" value="UniProtKB-UniRule"/>
</dbReference>
<dbReference type="SFLD" id="SFLDS00029">
    <property type="entry name" value="Radical_SAM"/>
    <property type="match status" value="1"/>
</dbReference>
<evidence type="ECO:0000259" key="7">
    <source>
        <dbReference type="PROSITE" id="PS51918"/>
    </source>
</evidence>
<keyword evidence="6 8" id="KW-0560">Oxidoreductase</keyword>
<dbReference type="NCBIfam" id="TIGR02493">
    <property type="entry name" value="PFLA"/>
    <property type="match status" value="1"/>
</dbReference>